<sequence length="105" mass="11630">MPMLTAPSTIVSSPLLPAGAHFPTHLGSIRKRIESHRLAQVLYNCFLDCLVALPIAARQQNIWYWSTLSLKATSKGNHKKFLSLLYLAVSTCKNINEGQALELPL</sequence>
<dbReference type="Proteomes" id="UP000694861">
    <property type="component" value="Linkage group LG1"/>
</dbReference>
<evidence type="ECO:0000313" key="2">
    <source>
        <dbReference type="RefSeq" id="XP_008226789.1"/>
    </source>
</evidence>
<reference evidence="1" key="1">
    <citation type="journal article" date="2012" name="Nat. Commun.">
        <title>The genome of Prunus mume.</title>
        <authorList>
            <person name="Zhang Q."/>
            <person name="Chen W."/>
            <person name="Sun L."/>
            <person name="Zhao F."/>
            <person name="Huang B."/>
            <person name="Yang W."/>
            <person name="Tao Y."/>
            <person name="Wang J."/>
            <person name="Yuan Z."/>
            <person name="Fan G."/>
            <person name="Xing Z."/>
            <person name="Han C."/>
            <person name="Pan H."/>
            <person name="Zhong X."/>
            <person name="Shi W."/>
            <person name="Liang X."/>
            <person name="Du D."/>
            <person name="Sun F."/>
            <person name="Xu Z."/>
            <person name="Hao R."/>
            <person name="Lv T."/>
            <person name="Lv Y."/>
            <person name="Zheng Z."/>
            <person name="Sun M."/>
            <person name="Luo L."/>
            <person name="Cai M."/>
            <person name="Gao Y."/>
            <person name="Wang J."/>
            <person name="Yin Y."/>
            <person name="Xu X."/>
            <person name="Cheng T."/>
            <person name="Wang J."/>
        </authorList>
    </citation>
    <scope>NUCLEOTIDE SEQUENCE [LARGE SCALE GENOMIC DNA]</scope>
</reference>
<keyword evidence="1" id="KW-1185">Reference proteome</keyword>
<protein>
    <submittedName>
        <fullName evidence="2">Uncharacterized protein LOC103326346 isoform X2</fullName>
    </submittedName>
</protein>
<evidence type="ECO:0000313" key="1">
    <source>
        <dbReference type="Proteomes" id="UP000694861"/>
    </source>
</evidence>
<accession>A0ABM0NM03</accession>
<reference evidence="2" key="2">
    <citation type="submission" date="2025-08" db="UniProtKB">
        <authorList>
            <consortium name="RefSeq"/>
        </authorList>
    </citation>
    <scope>IDENTIFICATION</scope>
</reference>
<dbReference type="RefSeq" id="XP_008226789.1">
    <property type="nucleotide sequence ID" value="XM_008228567.2"/>
</dbReference>
<organism evidence="1 2">
    <name type="scientific">Prunus mume</name>
    <name type="common">Japanese apricot</name>
    <name type="synonym">Armeniaca mume</name>
    <dbReference type="NCBI Taxonomy" id="102107"/>
    <lineage>
        <taxon>Eukaryota</taxon>
        <taxon>Viridiplantae</taxon>
        <taxon>Streptophyta</taxon>
        <taxon>Embryophyta</taxon>
        <taxon>Tracheophyta</taxon>
        <taxon>Spermatophyta</taxon>
        <taxon>Magnoliopsida</taxon>
        <taxon>eudicotyledons</taxon>
        <taxon>Gunneridae</taxon>
        <taxon>Pentapetalae</taxon>
        <taxon>rosids</taxon>
        <taxon>fabids</taxon>
        <taxon>Rosales</taxon>
        <taxon>Rosaceae</taxon>
        <taxon>Amygdaloideae</taxon>
        <taxon>Amygdaleae</taxon>
        <taxon>Prunus</taxon>
    </lineage>
</organism>
<name>A0ABM0NM03_PRUMU</name>
<proteinExistence type="predicted"/>
<gene>
    <name evidence="2" type="primary">LOC103326346</name>
</gene>
<dbReference type="GeneID" id="103326346"/>